<accession>A0A853JNV8</accession>
<proteinExistence type="predicted"/>
<name>A0A853JNV8_9FIRM</name>
<dbReference type="Proteomes" id="UP000586254">
    <property type="component" value="Unassembled WGS sequence"/>
</dbReference>
<dbReference type="EMBL" id="JACCKS010000009">
    <property type="protein sequence ID" value="NZA38274.1"/>
    <property type="molecule type" value="Genomic_DNA"/>
</dbReference>
<evidence type="ECO:0000313" key="1">
    <source>
        <dbReference type="EMBL" id="NZA38274.1"/>
    </source>
</evidence>
<comment type="caution">
    <text evidence="1">The sequence shown here is derived from an EMBL/GenBank/DDBJ whole genome shotgun (WGS) entry which is preliminary data.</text>
</comment>
<evidence type="ECO:0000313" key="2">
    <source>
        <dbReference type="Proteomes" id="UP000586254"/>
    </source>
</evidence>
<protein>
    <submittedName>
        <fullName evidence="1">Uncharacterized protein</fullName>
    </submittedName>
</protein>
<gene>
    <name evidence="1" type="ORF">H0N91_09020</name>
</gene>
<dbReference type="RefSeq" id="WP_180493321.1">
    <property type="nucleotide sequence ID" value="NZ_JACCKS010000009.1"/>
</dbReference>
<reference evidence="1 2" key="1">
    <citation type="submission" date="2020-07" db="EMBL/GenBank/DDBJ databases">
        <title>Organ Donor 1.</title>
        <authorList>
            <person name="Marsh A.J."/>
            <person name="Azcarate-Peril M.A."/>
        </authorList>
    </citation>
    <scope>NUCLEOTIDE SEQUENCE [LARGE SCALE GENOMIC DNA]</scope>
    <source>
        <strain evidence="1 2">AMC0717</strain>
    </source>
</reference>
<dbReference type="AlphaFoldDB" id="A0A853JNV8"/>
<sequence length="46" mass="5451">MKSEYYRNPADTLEKYEILEVAAEYAMDSLQGMEELVYSYVFFLIS</sequence>
<organism evidence="1 2">
    <name type="scientific">Eubacterium callanderi</name>
    <dbReference type="NCBI Taxonomy" id="53442"/>
    <lineage>
        <taxon>Bacteria</taxon>
        <taxon>Bacillati</taxon>
        <taxon>Bacillota</taxon>
        <taxon>Clostridia</taxon>
        <taxon>Eubacteriales</taxon>
        <taxon>Eubacteriaceae</taxon>
        <taxon>Eubacterium</taxon>
    </lineage>
</organism>